<protein>
    <submittedName>
        <fullName evidence="2">Uncharacterized protein</fullName>
    </submittedName>
</protein>
<keyword evidence="1" id="KW-0732">Signal</keyword>
<name>A0A068SW61_NEOGA</name>
<dbReference type="RefSeq" id="WP_038592376.1">
    <property type="nucleotide sequence ID" value="NZ_HG938353.1"/>
</dbReference>
<dbReference type="KEGG" id="ngg:RG540_CH43960"/>
<dbReference type="HOGENOM" id="CLU_2047189_0_0_5"/>
<dbReference type="EMBL" id="HG938353">
    <property type="protein sequence ID" value="CDN50537.1"/>
    <property type="molecule type" value="Genomic_DNA"/>
</dbReference>
<dbReference type="Proteomes" id="UP000028181">
    <property type="component" value="Chromosome I"/>
</dbReference>
<keyword evidence="3" id="KW-1185">Reference proteome</keyword>
<feature type="signal peptide" evidence="1">
    <location>
        <begin position="1"/>
        <end position="28"/>
    </location>
</feature>
<dbReference type="eggNOG" id="ENOG5030QKZ">
    <property type="taxonomic scope" value="Bacteria"/>
</dbReference>
<dbReference type="AlphaFoldDB" id="A0A068SW61"/>
<dbReference type="OrthoDB" id="8372233at2"/>
<proteinExistence type="predicted"/>
<dbReference type="GeneID" id="24256940"/>
<gene>
    <name evidence="2" type="ORF">RG540_CH43960</name>
</gene>
<evidence type="ECO:0000256" key="1">
    <source>
        <dbReference type="SAM" id="SignalP"/>
    </source>
</evidence>
<evidence type="ECO:0000313" key="2">
    <source>
        <dbReference type="EMBL" id="CDN50537.1"/>
    </source>
</evidence>
<sequence>MLKGAWILPAVMLVALLVAALIPAEVFAAEPQAFPKDTQTYFRNLPGVVPEEERVKKQAYDCTSDIENVYRSRGGFDILYGDVMPTRIYRCKSPSGVTYTGTRMPNNEWAPGIHPYHLPE</sequence>
<reference evidence="3" key="1">
    <citation type="journal article" date="2014" name="BMC Genomics">
        <title>Genome sequencing of two Neorhizobium galegae strains reveals a noeT gene responsible for the unusual acetylation of the nodulation factors.</title>
        <authorList>
            <person name="Osterman J."/>
            <person name="Marsh J."/>
            <person name="Laine P.K."/>
            <person name="Zeng Z."/>
            <person name="Alatalo E."/>
            <person name="Sullivan J.T."/>
            <person name="Young J.P."/>
            <person name="Thomas-Oates J."/>
            <person name="Paulin L."/>
            <person name="Lindstrom K."/>
        </authorList>
    </citation>
    <scope>NUCLEOTIDE SEQUENCE [LARGE SCALE GENOMIC DNA]</scope>
    <source>
        <strain evidence="3">HAMBI 540</strain>
    </source>
</reference>
<organism evidence="2 3">
    <name type="scientific">Neorhizobium galegae bv. orientalis str. HAMBI 540</name>
    <dbReference type="NCBI Taxonomy" id="1028800"/>
    <lineage>
        <taxon>Bacteria</taxon>
        <taxon>Pseudomonadati</taxon>
        <taxon>Pseudomonadota</taxon>
        <taxon>Alphaproteobacteria</taxon>
        <taxon>Hyphomicrobiales</taxon>
        <taxon>Rhizobiaceae</taxon>
        <taxon>Rhizobium/Agrobacterium group</taxon>
        <taxon>Neorhizobium</taxon>
    </lineage>
</organism>
<feature type="chain" id="PRO_5001653358" evidence="1">
    <location>
        <begin position="29"/>
        <end position="120"/>
    </location>
</feature>
<accession>A0A068SW61</accession>
<dbReference type="PATRIC" id="fig|1028800.3.peg.4452"/>
<evidence type="ECO:0000313" key="3">
    <source>
        <dbReference type="Proteomes" id="UP000028181"/>
    </source>
</evidence>